<name>A0A4C1ZBZ0_EUMVA</name>
<keyword evidence="1" id="KW-0808">Transferase</keyword>
<evidence type="ECO:0000313" key="2">
    <source>
        <dbReference type="Proteomes" id="UP000299102"/>
    </source>
</evidence>
<comment type="caution">
    <text evidence="1">The sequence shown here is derived from an EMBL/GenBank/DDBJ whole genome shotgun (WGS) entry which is preliminary data.</text>
</comment>
<organism evidence="1 2">
    <name type="scientific">Eumeta variegata</name>
    <name type="common">Bagworm moth</name>
    <name type="synonym">Eumeta japonica</name>
    <dbReference type="NCBI Taxonomy" id="151549"/>
    <lineage>
        <taxon>Eukaryota</taxon>
        <taxon>Metazoa</taxon>
        <taxon>Ecdysozoa</taxon>
        <taxon>Arthropoda</taxon>
        <taxon>Hexapoda</taxon>
        <taxon>Insecta</taxon>
        <taxon>Pterygota</taxon>
        <taxon>Neoptera</taxon>
        <taxon>Endopterygota</taxon>
        <taxon>Lepidoptera</taxon>
        <taxon>Glossata</taxon>
        <taxon>Ditrysia</taxon>
        <taxon>Tineoidea</taxon>
        <taxon>Psychidae</taxon>
        <taxon>Oiketicinae</taxon>
        <taxon>Eumeta</taxon>
    </lineage>
</organism>
<protein>
    <submittedName>
        <fullName evidence="1">Probable RNA-directed DNA polymerase from transposon X-element</fullName>
    </submittedName>
</protein>
<keyword evidence="1" id="KW-0695">RNA-directed DNA polymerase</keyword>
<keyword evidence="2" id="KW-1185">Reference proteome</keyword>
<sequence length="164" mass="18760">MAWYALCPDQQRRRFQTQQNIVLRMITGAGWYVKNDIIARDLRVQTIEEFVRLHARRLFDCEDEGSILSLYNLAPQYEKPPGGYQLPRDLMSSKPQAHARTCSEAVAEDPTTTLMREKCNVHGHVPSIKIYATHICRQMPYINCSGFGASVTVVLRPPHMTLVL</sequence>
<dbReference type="AlphaFoldDB" id="A0A4C1ZBZ0"/>
<reference evidence="1 2" key="1">
    <citation type="journal article" date="2019" name="Commun. Biol.">
        <title>The bagworm genome reveals a unique fibroin gene that provides high tensile strength.</title>
        <authorList>
            <person name="Kono N."/>
            <person name="Nakamura H."/>
            <person name="Ohtoshi R."/>
            <person name="Tomita M."/>
            <person name="Numata K."/>
            <person name="Arakawa K."/>
        </authorList>
    </citation>
    <scope>NUCLEOTIDE SEQUENCE [LARGE SCALE GENOMIC DNA]</scope>
</reference>
<gene>
    <name evidence="1" type="ORF">EVAR_91695_1</name>
</gene>
<evidence type="ECO:0000313" key="1">
    <source>
        <dbReference type="EMBL" id="GBP86291.1"/>
    </source>
</evidence>
<keyword evidence="1" id="KW-0548">Nucleotidyltransferase</keyword>
<dbReference type="EMBL" id="BGZK01001784">
    <property type="protein sequence ID" value="GBP86291.1"/>
    <property type="molecule type" value="Genomic_DNA"/>
</dbReference>
<proteinExistence type="predicted"/>
<dbReference type="OrthoDB" id="412981at2759"/>
<accession>A0A4C1ZBZ0</accession>
<dbReference type="Proteomes" id="UP000299102">
    <property type="component" value="Unassembled WGS sequence"/>
</dbReference>
<dbReference type="GO" id="GO:0003964">
    <property type="term" value="F:RNA-directed DNA polymerase activity"/>
    <property type="evidence" value="ECO:0007669"/>
    <property type="project" value="UniProtKB-KW"/>
</dbReference>